<keyword evidence="2 18" id="KW-0963">Cytoplasm</keyword>
<dbReference type="InterPro" id="IPR013815">
    <property type="entry name" value="ATP_grasp_subdomain_1"/>
</dbReference>
<evidence type="ECO:0000256" key="14">
    <source>
        <dbReference type="ARBA" id="ARBA00023236"/>
    </source>
</evidence>
<dbReference type="NCBIfam" id="NF001503">
    <property type="entry name" value="PRK00349.1"/>
    <property type="match status" value="1"/>
</dbReference>
<dbReference type="InterPro" id="IPR041102">
    <property type="entry name" value="UvrA_inter"/>
</dbReference>
<dbReference type="RefSeq" id="WP_406858344.1">
    <property type="nucleotide sequence ID" value="NZ_CP157484.1"/>
</dbReference>
<dbReference type="GO" id="GO:0016887">
    <property type="term" value="F:ATP hydrolysis activity"/>
    <property type="evidence" value="ECO:0007669"/>
    <property type="project" value="InterPro"/>
</dbReference>
<keyword evidence="9 18" id="KW-0862">Zinc</keyword>
<dbReference type="InterPro" id="IPR027417">
    <property type="entry name" value="P-loop_NTPase"/>
</dbReference>
<evidence type="ECO:0000256" key="3">
    <source>
        <dbReference type="ARBA" id="ARBA00022723"/>
    </source>
</evidence>
<dbReference type="PROSITE" id="PS00211">
    <property type="entry name" value="ABC_TRANSPORTER_1"/>
    <property type="match status" value="2"/>
</dbReference>
<keyword evidence="11 18" id="KW-0267">Excision nuclease</keyword>
<dbReference type="GO" id="GO:0009432">
    <property type="term" value="P:SOS response"/>
    <property type="evidence" value="ECO:0007669"/>
    <property type="project" value="UniProtKB-UniRule"/>
</dbReference>
<evidence type="ECO:0000256" key="1">
    <source>
        <dbReference type="ARBA" id="ARBA00004496"/>
    </source>
</evidence>
<dbReference type="HAMAP" id="MF_00205">
    <property type="entry name" value="UvrA"/>
    <property type="match status" value="1"/>
</dbReference>
<keyword evidence="12 18" id="KW-0238">DNA-binding</keyword>
<dbReference type="CDD" id="cd03271">
    <property type="entry name" value="ABC_UvrA_II"/>
    <property type="match status" value="1"/>
</dbReference>
<feature type="zinc finger region" description="C4-type" evidence="18">
    <location>
        <begin position="775"/>
        <end position="801"/>
    </location>
</feature>
<comment type="subunit">
    <text evidence="18">Forms a heterotetramer with UvrB during the search for lesions.</text>
</comment>
<dbReference type="GO" id="GO:0008270">
    <property type="term" value="F:zinc ion binding"/>
    <property type="evidence" value="ECO:0007669"/>
    <property type="project" value="UniProtKB-UniRule"/>
</dbReference>
<feature type="binding site" evidence="18">
    <location>
        <begin position="61"/>
        <end position="68"/>
    </location>
    <ligand>
        <name>ATP</name>
        <dbReference type="ChEBI" id="CHEBI:30616"/>
    </ligand>
</feature>
<evidence type="ECO:0000256" key="11">
    <source>
        <dbReference type="ARBA" id="ARBA00022881"/>
    </source>
</evidence>
<evidence type="ECO:0000256" key="8">
    <source>
        <dbReference type="ARBA" id="ARBA00022771"/>
    </source>
</evidence>
<dbReference type="Pfam" id="PF17760">
    <property type="entry name" value="UvrA_inter"/>
    <property type="match status" value="1"/>
</dbReference>
<comment type="function">
    <text evidence="18">The UvrABC repair system catalyzes the recognition and processing of DNA lesions. UvrA is an ATPase and a DNA-binding protein. A damage recognition complex composed of 2 UvrA and 2 UvrB subunits scans DNA for abnormalities. When the presence of a lesion has been verified by UvrB, the UvrA molecules dissociate.</text>
</comment>
<evidence type="ECO:0000256" key="9">
    <source>
        <dbReference type="ARBA" id="ARBA00022833"/>
    </source>
</evidence>
<organism evidence="20">
    <name type="scientific">Alsobacter sp. KACC 23698</name>
    <dbReference type="NCBI Taxonomy" id="3149229"/>
    <lineage>
        <taxon>Bacteria</taxon>
        <taxon>Pseudomonadati</taxon>
        <taxon>Pseudomonadota</taxon>
        <taxon>Alphaproteobacteria</taxon>
        <taxon>Hyphomicrobiales</taxon>
        <taxon>Alsobacteraceae</taxon>
        <taxon>Alsobacter</taxon>
    </lineage>
</organism>
<evidence type="ECO:0000256" key="13">
    <source>
        <dbReference type="ARBA" id="ARBA00023204"/>
    </source>
</evidence>
<sequence>MAAIDELFDRAPKAGQASETGRSASQKWADQRVIAIRGAREHNLKNVDLTIPRDELVVFTGLSGSGKSSLAFDTIYAEGQRRYVESLSAYARQFLEMMQKPDVDQIDGLSPAISIEQKTTSKNPRSTVGTVTEIYDYMRLLWARVGVPYSPATGLPIESQTVSQMVDRVLAMPEKTRLYLLAPVVRGRKGEYRKELAEFLKRGFQRVKIDGEFHEIADAPALDKKFKHDIDVVVDRLVVRPDIASRLAESFETALDLADGIAVVEFADEKDEKGEPRRQVFSSKFACPVSGFTIPEIEPRLFSFNNPFGACPTCDGIGHEMAVDPVLIVPDETVTLRGGAIAPWAKSTSPYYGQTLASLADHYGFKLTSKWKDLPQKARDVILYGTGSESVRFAYDDGLRAYEVRKPFEGVVRNMERRYKETESDWARDEISRFMSETPCAACNGFRLKPEALAVKLSGQHIAEVSRLSVKDAHAWFGALPDTLNPKQTEIAGRILKEIRERLTFLLDVGLEYLTLARASGTLSGGESQRIRLASQIGSGLTGVLYVLDEPSIGLHQRDNERLLQTLKRLRDLGNSVIVVEHDEDAILQADYVVDVGPGAGIHGGRIVSQGRPAEILADKNSLTGRYLKGELSVPVPAKRRKPQKGRMLKITGARGNNLKDVTAEIPLGSFTCVTGVSGGGKSTLIIDTLYKAVARRLNGALEHPAPFDTIEGLEHLDKVIDIDQSPIGRTPRSNPATYTGAFTPIREWFAALPEAKARGYLPGRFSFNVKGGRCEACQGDGVIKIEMHFLPDVYVTCDVCKGKRYDRETLEVKYREKSIADVLDMTVEEAGELFKAVPSIREKMETLARVGLDYVKVGQQATTLSGGEAQRVKLSKELSRRSTGRTLYILDEPTTGLHFHDVAKLLEVLHELVDQGNTVVVIEHNLEVVKTADWVLDLGPEGGDGGGTIVAQGRPEDIVKAKASHTGRFLKEVLARRPLKARSQAAE</sequence>
<dbReference type="Gene3D" id="3.40.50.300">
    <property type="entry name" value="P-loop containing nucleotide triphosphate hydrolases"/>
    <property type="match status" value="2"/>
</dbReference>
<dbReference type="InterPro" id="IPR003439">
    <property type="entry name" value="ABC_transporter-like_ATP-bd"/>
</dbReference>
<dbReference type="Pfam" id="PF17755">
    <property type="entry name" value="UvrA_DNA-bind"/>
    <property type="match status" value="1"/>
</dbReference>
<name>A0AAU7JMH8_9HYPH</name>
<dbReference type="CDD" id="cd03270">
    <property type="entry name" value="ABC_UvrA_I"/>
    <property type="match status" value="1"/>
</dbReference>
<evidence type="ECO:0000256" key="17">
    <source>
        <dbReference type="ARBA" id="ARBA00042156"/>
    </source>
</evidence>
<dbReference type="NCBIfam" id="TIGR00630">
    <property type="entry name" value="uvra"/>
    <property type="match status" value="1"/>
</dbReference>
<feature type="binding site" evidence="18">
    <location>
        <begin position="676"/>
        <end position="683"/>
    </location>
    <ligand>
        <name>ATP</name>
        <dbReference type="ChEBI" id="CHEBI:30616"/>
    </ligand>
</feature>
<dbReference type="GO" id="GO:0009381">
    <property type="term" value="F:excinuclease ABC activity"/>
    <property type="evidence" value="ECO:0007669"/>
    <property type="project" value="UniProtKB-UniRule"/>
</dbReference>
<gene>
    <name evidence="18 20" type="primary">uvrA</name>
    <name evidence="20" type="ORF">ABEG18_12260</name>
</gene>
<keyword evidence="20" id="KW-0378">Hydrolase</keyword>
<evidence type="ECO:0000256" key="15">
    <source>
        <dbReference type="ARBA" id="ARBA00038000"/>
    </source>
</evidence>
<keyword evidence="13 18" id="KW-0234">DNA repair</keyword>
<keyword evidence="5 18" id="KW-0547">Nucleotide-binding</keyword>
<proteinExistence type="inferred from homology"/>
<accession>A0AAU7JMH8</accession>
<evidence type="ECO:0000256" key="12">
    <source>
        <dbReference type="ARBA" id="ARBA00023125"/>
    </source>
</evidence>
<comment type="caution">
    <text evidence="18">Lacks conserved residue(s) required for the propagation of feature annotation.</text>
</comment>
<evidence type="ECO:0000256" key="4">
    <source>
        <dbReference type="ARBA" id="ARBA00022737"/>
    </source>
</evidence>
<dbReference type="GO" id="GO:0006289">
    <property type="term" value="P:nucleotide-excision repair"/>
    <property type="evidence" value="ECO:0007669"/>
    <property type="project" value="UniProtKB-UniRule"/>
</dbReference>
<keyword evidence="3 18" id="KW-0479">Metal-binding</keyword>
<dbReference type="Gene3D" id="1.10.8.280">
    <property type="entry name" value="ABC transporter ATPase domain-like"/>
    <property type="match status" value="1"/>
</dbReference>
<dbReference type="GO" id="GO:0003677">
    <property type="term" value="F:DNA binding"/>
    <property type="evidence" value="ECO:0007669"/>
    <property type="project" value="UniProtKB-UniRule"/>
</dbReference>
<dbReference type="Gene3D" id="3.30.1490.20">
    <property type="entry name" value="ATP-grasp fold, A domain"/>
    <property type="match status" value="1"/>
</dbReference>
<keyword evidence="14 18" id="KW-0742">SOS response</keyword>
<dbReference type="Pfam" id="PF00005">
    <property type="entry name" value="ABC_tran"/>
    <property type="match status" value="1"/>
</dbReference>
<dbReference type="SUPFAM" id="SSF52540">
    <property type="entry name" value="P-loop containing nucleoside triphosphate hydrolases"/>
    <property type="match status" value="2"/>
</dbReference>
<dbReference type="EMBL" id="CP157484">
    <property type="protein sequence ID" value="XBO41490.1"/>
    <property type="molecule type" value="Genomic_DNA"/>
</dbReference>
<evidence type="ECO:0000256" key="18">
    <source>
        <dbReference type="HAMAP-Rule" id="MF_00205"/>
    </source>
</evidence>
<dbReference type="PANTHER" id="PTHR43152:SF3">
    <property type="entry name" value="UVRABC SYSTEM PROTEIN A"/>
    <property type="match status" value="1"/>
</dbReference>
<evidence type="ECO:0000256" key="2">
    <source>
        <dbReference type="ARBA" id="ARBA00022490"/>
    </source>
</evidence>
<protein>
    <recommendedName>
        <fullName evidence="16 18">UvrABC system protein A</fullName>
        <shortName evidence="18">UvrA protein</shortName>
    </recommendedName>
    <alternativeName>
        <fullName evidence="17 18">Excinuclease ABC subunit A</fullName>
    </alternativeName>
</protein>
<evidence type="ECO:0000256" key="6">
    <source>
        <dbReference type="ARBA" id="ARBA00022763"/>
    </source>
</evidence>
<comment type="similarity">
    <text evidence="15 18">Belongs to the ABC transporter superfamily. UvrA family.</text>
</comment>
<comment type="subcellular location">
    <subcellularLocation>
        <location evidence="1 18">Cytoplasm</location>
    </subcellularLocation>
</comment>
<keyword evidence="8 18" id="KW-0863">Zinc-finger</keyword>
<feature type="domain" description="ABC transporter" evidence="19">
    <location>
        <begin position="643"/>
        <end position="972"/>
    </location>
</feature>
<keyword evidence="6 18" id="KW-0227">DNA damage</keyword>
<dbReference type="GO" id="GO:0009380">
    <property type="term" value="C:excinuclease repair complex"/>
    <property type="evidence" value="ECO:0007669"/>
    <property type="project" value="InterPro"/>
</dbReference>
<dbReference type="InterPro" id="IPR041552">
    <property type="entry name" value="UvrA_DNA-bd"/>
</dbReference>
<keyword evidence="10 18" id="KW-0067">ATP-binding</keyword>
<evidence type="ECO:0000256" key="5">
    <source>
        <dbReference type="ARBA" id="ARBA00022741"/>
    </source>
</evidence>
<keyword evidence="4 18" id="KW-0677">Repeat</keyword>
<dbReference type="PANTHER" id="PTHR43152">
    <property type="entry name" value="UVRABC SYSTEM PROTEIN A"/>
    <property type="match status" value="1"/>
</dbReference>
<evidence type="ECO:0000259" key="19">
    <source>
        <dbReference type="PROSITE" id="PS50893"/>
    </source>
</evidence>
<dbReference type="AlphaFoldDB" id="A0AAU7JMH8"/>
<evidence type="ECO:0000256" key="10">
    <source>
        <dbReference type="ARBA" id="ARBA00022840"/>
    </source>
</evidence>
<feature type="domain" description="ABC transporter" evidence="19">
    <location>
        <begin position="299"/>
        <end position="629"/>
    </location>
</feature>
<keyword evidence="7 18" id="KW-0228">DNA excision</keyword>
<dbReference type="PROSITE" id="PS50893">
    <property type="entry name" value="ABC_TRANSPORTER_2"/>
    <property type="match status" value="2"/>
</dbReference>
<evidence type="ECO:0000313" key="20">
    <source>
        <dbReference type="EMBL" id="XBO41490.1"/>
    </source>
</evidence>
<dbReference type="Gene3D" id="1.20.1580.10">
    <property type="entry name" value="ABC transporter ATPase like domain"/>
    <property type="match status" value="2"/>
</dbReference>
<reference evidence="20" key="1">
    <citation type="submission" date="2024-05" db="EMBL/GenBank/DDBJ databases">
        <authorList>
            <person name="Kim S."/>
            <person name="Heo J."/>
            <person name="Choi H."/>
            <person name="Choi Y."/>
            <person name="Kwon S.-W."/>
            <person name="Kim Y."/>
        </authorList>
    </citation>
    <scope>NUCLEOTIDE SEQUENCE</scope>
    <source>
        <strain evidence="20">KACC 23698</strain>
    </source>
</reference>
<evidence type="ECO:0000256" key="7">
    <source>
        <dbReference type="ARBA" id="ARBA00022769"/>
    </source>
</evidence>
<dbReference type="FunFam" id="1.20.1580.10:FF:000002">
    <property type="entry name" value="UvrABC system protein A"/>
    <property type="match status" value="1"/>
</dbReference>
<dbReference type="GO" id="GO:0005524">
    <property type="term" value="F:ATP binding"/>
    <property type="evidence" value="ECO:0007669"/>
    <property type="project" value="UniProtKB-UniRule"/>
</dbReference>
<evidence type="ECO:0000256" key="16">
    <source>
        <dbReference type="ARBA" id="ARBA00039316"/>
    </source>
</evidence>
<dbReference type="GO" id="GO:0005737">
    <property type="term" value="C:cytoplasm"/>
    <property type="evidence" value="ECO:0007669"/>
    <property type="project" value="UniProtKB-SubCell"/>
</dbReference>
<dbReference type="InterPro" id="IPR017871">
    <property type="entry name" value="ABC_transporter-like_CS"/>
</dbReference>
<dbReference type="InterPro" id="IPR004602">
    <property type="entry name" value="UvrA"/>
</dbReference>